<evidence type="ECO:0000256" key="1">
    <source>
        <dbReference type="ARBA" id="ARBA00006817"/>
    </source>
</evidence>
<dbReference type="InterPro" id="IPR013538">
    <property type="entry name" value="ASHA1/2-like_C"/>
</dbReference>
<comment type="caution">
    <text evidence="3">The sequence shown here is derived from an EMBL/GenBank/DDBJ whole genome shotgun (WGS) entry which is preliminary data.</text>
</comment>
<evidence type="ECO:0000313" key="3">
    <source>
        <dbReference type="EMBL" id="RKN16677.1"/>
    </source>
</evidence>
<gene>
    <name evidence="3" type="ORF">D7147_22380</name>
</gene>
<dbReference type="Pfam" id="PF08327">
    <property type="entry name" value="AHSA1"/>
    <property type="match status" value="1"/>
</dbReference>
<name>A0ABX9R120_9ACTN</name>
<accession>A0ABX9R120</accession>
<proteinExistence type="inferred from homology"/>
<dbReference type="SUPFAM" id="SSF55961">
    <property type="entry name" value="Bet v1-like"/>
    <property type="match status" value="1"/>
</dbReference>
<comment type="similarity">
    <text evidence="1">Belongs to the AHA1 family.</text>
</comment>
<evidence type="ECO:0000313" key="4">
    <source>
        <dbReference type="Proteomes" id="UP000271548"/>
    </source>
</evidence>
<dbReference type="RefSeq" id="WP_120680812.1">
    <property type="nucleotide sequence ID" value="NZ_RAZS01000008.1"/>
</dbReference>
<organism evidence="3 4">
    <name type="scientific">Micromonospora musae</name>
    <dbReference type="NCBI Taxonomy" id="1894970"/>
    <lineage>
        <taxon>Bacteria</taxon>
        <taxon>Bacillati</taxon>
        <taxon>Actinomycetota</taxon>
        <taxon>Actinomycetes</taxon>
        <taxon>Micromonosporales</taxon>
        <taxon>Micromonosporaceae</taxon>
        <taxon>Micromonospora</taxon>
    </lineage>
</organism>
<dbReference type="Gene3D" id="3.30.530.20">
    <property type="match status" value="1"/>
</dbReference>
<dbReference type="Proteomes" id="UP000271548">
    <property type="component" value="Unassembled WGS sequence"/>
</dbReference>
<feature type="domain" description="Activator of Hsp90 ATPase homologue 1/2-like C-terminal" evidence="2">
    <location>
        <begin position="15"/>
        <end position="135"/>
    </location>
</feature>
<dbReference type="InterPro" id="IPR023393">
    <property type="entry name" value="START-like_dom_sf"/>
</dbReference>
<reference evidence="3 4" key="1">
    <citation type="submission" date="2018-09" db="EMBL/GenBank/DDBJ databases">
        <title>Micromonospora sp. nov. MS1-9, isolated from a root of Musa sp.</title>
        <authorList>
            <person name="Kuncharoen N."/>
            <person name="Kudo T."/>
            <person name="Ohkuma M."/>
            <person name="Yuki M."/>
            <person name="Tanasupawat S."/>
        </authorList>
    </citation>
    <scope>NUCLEOTIDE SEQUENCE [LARGE SCALE GENOMIC DNA]</scope>
    <source>
        <strain evidence="3 4">NGC1-4</strain>
    </source>
</reference>
<sequence>MSATGHDYAITRTLDAPVEKVWAAWTDTESYGRWASAEEVVLDVRPGGAWSSVMVIPGGARIPLTGSYTEVVPNERLVMGMNVPGRDEPVLMALDLTPDGDRTKITLSQTFDRAEDRDQSEQGSNMLLDGLTRFLAAA</sequence>
<dbReference type="CDD" id="cd07814">
    <property type="entry name" value="SRPBCC_CalC_Aha1-like"/>
    <property type="match status" value="1"/>
</dbReference>
<dbReference type="EMBL" id="RAZS01000008">
    <property type="protein sequence ID" value="RKN16677.1"/>
    <property type="molecule type" value="Genomic_DNA"/>
</dbReference>
<evidence type="ECO:0000259" key="2">
    <source>
        <dbReference type="Pfam" id="PF08327"/>
    </source>
</evidence>
<protein>
    <submittedName>
        <fullName evidence="3">SRPBCC domain-containing protein</fullName>
    </submittedName>
</protein>
<keyword evidence="4" id="KW-1185">Reference proteome</keyword>